<keyword evidence="12" id="KW-0862">Zinc</keyword>
<evidence type="ECO:0000256" key="5">
    <source>
        <dbReference type="ARBA" id="ARBA00022842"/>
    </source>
</evidence>
<dbReference type="Pfam" id="PF24626">
    <property type="entry name" value="SH3_Tf2-1"/>
    <property type="match status" value="1"/>
</dbReference>
<dbReference type="SUPFAM" id="SSF56672">
    <property type="entry name" value="DNA/RNA polymerases"/>
    <property type="match status" value="1"/>
</dbReference>
<gene>
    <name evidence="16" type="ORF">U9M48_019010</name>
</gene>
<dbReference type="SMART" id="SM00343">
    <property type="entry name" value="ZnF_C2HC"/>
    <property type="match status" value="1"/>
</dbReference>
<dbReference type="InterPro" id="IPR043128">
    <property type="entry name" value="Rev_trsase/Diguanyl_cyclase"/>
</dbReference>
<feature type="domain" description="Reverse transcriptase" evidence="15">
    <location>
        <begin position="513"/>
        <end position="692"/>
    </location>
</feature>
<dbReference type="Proteomes" id="UP001341281">
    <property type="component" value="Chromosome 04"/>
</dbReference>
<dbReference type="GO" id="GO:0003887">
    <property type="term" value="F:DNA-directed DNA polymerase activity"/>
    <property type="evidence" value="ECO:0007669"/>
    <property type="project" value="UniProtKB-KW"/>
</dbReference>
<proteinExistence type="predicted"/>
<dbReference type="GO" id="GO:0008270">
    <property type="term" value="F:zinc ion binding"/>
    <property type="evidence" value="ECO:0007669"/>
    <property type="project" value="UniProtKB-KW"/>
</dbReference>
<keyword evidence="10" id="KW-0233">DNA recombination</keyword>
<dbReference type="CDD" id="cd01647">
    <property type="entry name" value="RT_LTR"/>
    <property type="match status" value="1"/>
</dbReference>
<dbReference type="PROSITE" id="PS50158">
    <property type="entry name" value="ZF_CCHC"/>
    <property type="match status" value="1"/>
</dbReference>
<evidence type="ECO:0000259" key="15">
    <source>
        <dbReference type="PROSITE" id="PS50878"/>
    </source>
</evidence>
<keyword evidence="5" id="KW-0460">Magnesium</keyword>
<dbReference type="Pfam" id="PF00078">
    <property type="entry name" value="RVT_1"/>
    <property type="match status" value="1"/>
</dbReference>
<keyword evidence="12" id="KW-0863">Zinc-finger</keyword>
<dbReference type="InterPro" id="IPR041588">
    <property type="entry name" value="Integrase_H2C2"/>
</dbReference>
<evidence type="ECO:0000256" key="8">
    <source>
        <dbReference type="ARBA" id="ARBA00022932"/>
    </source>
</evidence>
<organism evidence="16 17">
    <name type="scientific">Paspalum notatum var. saurae</name>
    <dbReference type="NCBI Taxonomy" id="547442"/>
    <lineage>
        <taxon>Eukaryota</taxon>
        <taxon>Viridiplantae</taxon>
        <taxon>Streptophyta</taxon>
        <taxon>Embryophyta</taxon>
        <taxon>Tracheophyta</taxon>
        <taxon>Spermatophyta</taxon>
        <taxon>Magnoliopsida</taxon>
        <taxon>Liliopsida</taxon>
        <taxon>Poales</taxon>
        <taxon>Poaceae</taxon>
        <taxon>PACMAD clade</taxon>
        <taxon>Panicoideae</taxon>
        <taxon>Andropogonodae</taxon>
        <taxon>Paspaleae</taxon>
        <taxon>Paspalinae</taxon>
        <taxon>Paspalum</taxon>
    </lineage>
</organism>
<evidence type="ECO:0000256" key="2">
    <source>
        <dbReference type="ARBA" id="ARBA00022723"/>
    </source>
</evidence>
<dbReference type="Gene3D" id="1.10.340.70">
    <property type="match status" value="1"/>
</dbReference>
<reference evidence="16 17" key="1">
    <citation type="submission" date="2024-02" db="EMBL/GenBank/DDBJ databases">
        <title>High-quality chromosome-scale genome assembly of Pensacola bahiagrass (Paspalum notatum Flugge var. saurae).</title>
        <authorList>
            <person name="Vega J.M."/>
            <person name="Podio M."/>
            <person name="Orjuela J."/>
            <person name="Siena L.A."/>
            <person name="Pessino S.C."/>
            <person name="Combes M.C."/>
            <person name="Mariac C."/>
            <person name="Albertini E."/>
            <person name="Pupilli F."/>
            <person name="Ortiz J.P.A."/>
            <person name="Leblanc O."/>
        </authorList>
    </citation>
    <scope>NUCLEOTIDE SEQUENCE [LARGE SCALE GENOMIC DNA]</scope>
    <source>
        <strain evidence="16">R1</strain>
        <tissue evidence="16">Leaf</tissue>
    </source>
</reference>
<dbReference type="PANTHER" id="PTHR37984">
    <property type="entry name" value="PROTEIN CBG26694"/>
    <property type="match status" value="1"/>
</dbReference>
<evidence type="ECO:0000256" key="4">
    <source>
        <dbReference type="ARBA" id="ARBA00022801"/>
    </source>
</evidence>
<keyword evidence="8" id="KW-0548">Nucleotidyltransferase</keyword>
<feature type="compositionally biased region" description="Polar residues" evidence="13">
    <location>
        <begin position="176"/>
        <end position="186"/>
    </location>
</feature>
<dbReference type="GO" id="GO:0006310">
    <property type="term" value="P:DNA recombination"/>
    <property type="evidence" value="ECO:0007669"/>
    <property type="project" value="UniProtKB-KW"/>
</dbReference>
<keyword evidence="8" id="KW-0808">Transferase</keyword>
<dbReference type="InterPro" id="IPR036875">
    <property type="entry name" value="Znf_CCHC_sf"/>
</dbReference>
<dbReference type="GO" id="GO:0004190">
    <property type="term" value="F:aspartic-type endopeptidase activity"/>
    <property type="evidence" value="ECO:0007669"/>
    <property type="project" value="UniProtKB-KW"/>
</dbReference>
<evidence type="ECO:0000256" key="12">
    <source>
        <dbReference type="PROSITE-ProRule" id="PRU00047"/>
    </source>
</evidence>
<evidence type="ECO:0000256" key="7">
    <source>
        <dbReference type="ARBA" id="ARBA00022918"/>
    </source>
</evidence>
<evidence type="ECO:0000313" key="17">
    <source>
        <dbReference type="Proteomes" id="UP001341281"/>
    </source>
</evidence>
<name>A0AAQ3TBS4_PASNO</name>
<evidence type="ECO:0000256" key="9">
    <source>
        <dbReference type="ARBA" id="ARBA00023125"/>
    </source>
</evidence>
<dbReference type="AlphaFoldDB" id="A0AAQ3TBS4"/>
<dbReference type="PANTHER" id="PTHR37984:SF5">
    <property type="entry name" value="PROTEIN NYNRIN-LIKE"/>
    <property type="match status" value="1"/>
</dbReference>
<dbReference type="Pfam" id="PF17919">
    <property type="entry name" value="RT_RNaseH_2"/>
    <property type="match status" value="1"/>
</dbReference>
<keyword evidence="17" id="KW-1185">Reference proteome</keyword>
<dbReference type="GO" id="GO:0006508">
    <property type="term" value="P:proteolysis"/>
    <property type="evidence" value="ECO:0007669"/>
    <property type="project" value="UniProtKB-KW"/>
</dbReference>
<evidence type="ECO:0000256" key="3">
    <source>
        <dbReference type="ARBA" id="ARBA00022750"/>
    </source>
</evidence>
<accession>A0AAQ3TBS4</accession>
<dbReference type="Pfam" id="PF00098">
    <property type="entry name" value="zf-CCHC"/>
    <property type="match status" value="1"/>
</dbReference>
<feature type="compositionally biased region" description="Low complexity" evidence="13">
    <location>
        <begin position="100"/>
        <end position="114"/>
    </location>
</feature>
<evidence type="ECO:0000256" key="13">
    <source>
        <dbReference type="SAM" id="MobiDB-lite"/>
    </source>
</evidence>
<feature type="region of interest" description="Disordered" evidence="13">
    <location>
        <begin position="97"/>
        <end position="157"/>
    </location>
</feature>
<dbReference type="InterPro" id="IPR043502">
    <property type="entry name" value="DNA/RNA_pol_sf"/>
</dbReference>
<dbReference type="PROSITE" id="PS50878">
    <property type="entry name" value="RT_POL"/>
    <property type="match status" value="1"/>
</dbReference>
<dbReference type="InterPro" id="IPR056924">
    <property type="entry name" value="SH3_Tf2-1"/>
</dbReference>
<dbReference type="EMBL" id="CP144748">
    <property type="protein sequence ID" value="WVZ70335.1"/>
    <property type="molecule type" value="Genomic_DNA"/>
</dbReference>
<evidence type="ECO:0008006" key="18">
    <source>
        <dbReference type="Google" id="ProtNLM"/>
    </source>
</evidence>
<evidence type="ECO:0000256" key="1">
    <source>
        <dbReference type="ARBA" id="ARBA00022670"/>
    </source>
</evidence>
<dbReference type="GO" id="GO:0003964">
    <property type="term" value="F:RNA-directed DNA polymerase activity"/>
    <property type="evidence" value="ECO:0007669"/>
    <property type="project" value="UniProtKB-KW"/>
</dbReference>
<dbReference type="Gene3D" id="3.10.10.10">
    <property type="entry name" value="HIV Type 1 Reverse Transcriptase, subunit A, domain 1"/>
    <property type="match status" value="1"/>
</dbReference>
<evidence type="ECO:0000256" key="6">
    <source>
        <dbReference type="ARBA" id="ARBA00022908"/>
    </source>
</evidence>
<keyword evidence="4" id="KW-0378">Hydrolase</keyword>
<sequence>MIRTSWFGAFFINVEEQWCSDCNDLNLLARSLLHQRLDPFFQGDDNGYVSKGELKRLIAAQNKLLGDFRADVTPALHDIRHVMDDLSTRLDAVENKVATSTSSSSPSEKSQFEVSSEEGDDEAYSKQDWRSGKQGKKPHRPPPPPPRRGNNGNKDYNTTDQLFHIAVLAEQELQDRAQSSRNTFGVSSSSRLQSSKGRAAPPDTRRTLPPPATPSTPEVSKSVFVPKTGKTDTISATTPATSANIVCHRCKGMGHVMRECPSKRAYIATDNDGYISISEAEEDVQASEEESAAFGGDDVEDYTHNGTYVVQRVLSAQVEHEDKLQRHNLFQIYFIINKCRVRTVIDGKKITLLPLTPAEIVKCDRAIAETAERDKALASENQQASKSIIPLKTEPSTPPTSSPAIKLKGGAMLATKYDLVASAFDDVFGYALLCKRVLFSLDDMPPSLPPTVANLLQEFKDVFPAEIPPGLPPLRGIEHQIDLIPGATLPNHAAYRTNPEEAKEIQRQVQELLDHGYVRESLSPCALPVILVPKKNGTWRMCVDCRAINNITIRYRHPIPRLDDMLDELSGSVMFTKIDLRSGYHQIRMKLGDEWKTAFKTKFGLYEWLVMPFGLTSAPSTFIRLMNEVLHSFIGKFVVVYFDDILIYSKSFDEHLDHLRAVFVALRDARLFANLEKCTFCTDRVGFLGYIVTPQGIEVDETKIDAIRSWPTPTTITQVRSFLGLAGFYRRFVKDFSTIAAPLNELTKKGVTFHWGTTQEKAFNTLKDKLTHAPLLQLSDFGKTFELECDVSGIEIGGVLLQEGKPVAYFSEKLNGPSLNYSTYDKELYALEAHGGGLMGHFGVKKTMEVLTAHFFWPKLKRDVERLHETTKSNIENMNEKYKLAGSKGRKQVLFEPDDLVWLHLRKERFPDLRKSKLMPRAAGPFKVLEKINDNAYKLELPAGFGVSPTFNIADLKPYLGEEDELASRTTSLQEGEDDEDITPMVMKGPITRARAKQLNQQVSSFLGARNSTYKDGMLPNDIIDYIVLRNLGEDHGGLGDQHGPGGGPKGRPSQDGGPILLGDDFLGLQD</sequence>
<dbReference type="InterPro" id="IPR041577">
    <property type="entry name" value="RT_RNaseH_2"/>
</dbReference>
<dbReference type="Gene3D" id="3.30.70.270">
    <property type="match status" value="2"/>
</dbReference>
<dbReference type="InterPro" id="IPR001878">
    <property type="entry name" value="Znf_CCHC"/>
</dbReference>
<protein>
    <recommendedName>
        <fullName evidence="18">Gag-pol polyprotein</fullName>
    </recommendedName>
</protein>
<dbReference type="GO" id="GO:0003677">
    <property type="term" value="F:DNA binding"/>
    <property type="evidence" value="ECO:0007669"/>
    <property type="project" value="UniProtKB-KW"/>
</dbReference>
<keyword evidence="1" id="KW-0645">Protease</keyword>
<evidence type="ECO:0000259" key="14">
    <source>
        <dbReference type="PROSITE" id="PS50158"/>
    </source>
</evidence>
<feature type="domain" description="CCHC-type" evidence="14">
    <location>
        <begin position="247"/>
        <end position="262"/>
    </location>
</feature>
<feature type="compositionally biased region" description="Gly residues" evidence="13">
    <location>
        <begin position="1039"/>
        <end position="1050"/>
    </location>
</feature>
<feature type="region of interest" description="Disordered" evidence="13">
    <location>
        <begin position="176"/>
        <end position="222"/>
    </location>
</feature>
<keyword evidence="2" id="KW-0479">Metal-binding</keyword>
<dbReference type="Pfam" id="PF17921">
    <property type="entry name" value="Integrase_H2C2"/>
    <property type="match status" value="1"/>
</dbReference>
<keyword evidence="8" id="KW-0239">DNA-directed DNA polymerase</keyword>
<dbReference type="GO" id="GO:0015074">
    <property type="term" value="P:DNA integration"/>
    <property type="evidence" value="ECO:0007669"/>
    <property type="project" value="UniProtKB-KW"/>
</dbReference>
<keyword evidence="7" id="KW-0695">RNA-directed DNA polymerase</keyword>
<keyword evidence="3" id="KW-0064">Aspartyl protease</keyword>
<dbReference type="FunFam" id="3.30.70.270:FF:000020">
    <property type="entry name" value="Transposon Tf2-6 polyprotein-like Protein"/>
    <property type="match status" value="1"/>
</dbReference>
<feature type="region of interest" description="Disordered" evidence="13">
    <location>
        <begin position="1037"/>
        <end position="1071"/>
    </location>
</feature>
<keyword evidence="9" id="KW-0238">DNA-binding</keyword>
<dbReference type="SUPFAM" id="SSF57756">
    <property type="entry name" value="Retrovirus zinc finger-like domains"/>
    <property type="match status" value="1"/>
</dbReference>
<keyword evidence="11" id="KW-0511">Multifunctional enzyme</keyword>
<keyword evidence="6" id="KW-0229">DNA integration</keyword>
<dbReference type="InterPro" id="IPR050951">
    <property type="entry name" value="Retrovirus_Pol_polyprotein"/>
</dbReference>
<dbReference type="InterPro" id="IPR000477">
    <property type="entry name" value="RT_dom"/>
</dbReference>
<evidence type="ECO:0000256" key="10">
    <source>
        <dbReference type="ARBA" id="ARBA00023172"/>
    </source>
</evidence>
<evidence type="ECO:0000256" key="11">
    <source>
        <dbReference type="ARBA" id="ARBA00023268"/>
    </source>
</evidence>
<evidence type="ECO:0000313" key="16">
    <source>
        <dbReference type="EMBL" id="WVZ70335.1"/>
    </source>
</evidence>